<dbReference type="CDD" id="cd08411">
    <property type="entry name" value="PBP2_OxyR"/>
    <property type="match status" value="1"/>
</dbReference>
<organism evidence="8 9">
    <name type="scientific">Schaalia radingae</name>
    <dbReference type="NCBI Taxonomy" id="131110"/>
    <lineage>
        <taxon>Bacteria</taxon>
        <taxon>Bacillati</taxon>
        <taxon>Actinomycetota</taxon>
        <taxon>Actinomycetes</taxon>
        <taxon>Actinomycetales</taxon>
        <taxon>Actinomycetaceae</taxon>
        <taxon>Schaalia</taxon>
    </lineage>
</organism>
<evidence type="ECO:0000256" key="2">
    <source>
        <dbReference type="ARBA" id="ARBA00023015"/>
    </source>
</evidence>
<dbReference type="Gene3D" id="3.40.190.10">
    <property type="entry name" value="Periplasmic binding protein-like II"/>
    <property type="match status" value="2"/>
</dbReference>
<dbReference type="InterPro" id="IPR005119">
    <property type="entry name" value="LysR_subst-bd"/>
</dbReference>
<dbReference type="PROSITE" id="PS50931">
    <property type="entry name" value="HTH_LYSR"/>
    <property type="match status" value="1"/>
</dbReference>
<evidence type="ECO:0000313" key="8">
    <source>
        <dbReference type="EMBL" id="SDT86589.1"/>
    </source>
</evidence>
<dbReference type="InterPro" id="IPR036390">
    <property type="entry name" value="WH_DNA-bd_sf"/>
</dbReference>
<evidence type="ECO:0000256" key="5">
    <source>
        <dbReference type="ARBA" id="ARBA00023163"/>
    </source>
</evidence>
<accession>A0ABY0V5D4</accession>
<evidence type="ECO:0000256" key="4">
    <source>
        <dbReference type="ARBA" id="ARBA00023159"/>
    </source>
</evidence>
<dbReference type="Proteomes" id="UP000198976">
    <property type="component" value="Chromosome I"/>
</dbReference>
<dbReference type="SUPFAM" id="SSF46785">
    <property type="entry name" value="Winged helix' DNA-binding domain"/>
    <property type="match status" value="1"/>
</dbReference>
<evidence type="ECO:0000313" key="9">
    <source>
        <dbReference type="Proteomes" id="UP000198976"/>
    </source>
</evidence>
<comment type="similarity">
    <text evidence="1">Belongs to the LysR transcriptional regulatory family.</text>
</comment>
<dbReference type="InterPro" id="IPR036388">
    <property type="entry name" value="WH-like_DNA-bd_sf"/>
</dbReference>
<evidence type="ECO:0000256" key="1">
    <source>
        <dbReference type="ARBA" id="ARBA00009437"/>
    </source>
</evidence>
<keyword evidence="4" id="KW-0010">Activator</keyword>
<dbReference type="RefSeq" id="WP_257525660.1">
    <property type="nucleotide sequence ID" value="NZ_LT629792.1"/>
</dbReference>
<protein>
    <recommendedName>
        <fullName evidence="6">Probable hydrogen peroxide-inducible genes activator</fullName>
    </recommendedName>
</protein>
<evidence type="ECO:0000256" key="6">
    <source>
        <dbReference type="ARBA" id="ARBA00040885"/>
    </source>
</evidence>
<dbReference type="Pfam" id="PF03466">
    <property type="entry name" value="LysR_substrate"/>
    <property type="match status" value="1"/>
</dbReference>
<keyword evidence="3" id="KW-0238">DNA-binding</keyword>
<sequence length="305" mass="33076">MRNVRALEYLVALDEERNFTRAAQRAHVSQPTLSAQVKKLEEELGAQLVERGTQQVLITPVGRDVVYYARRILTDLDHIEQVGRSGSNSLAATVTIGVFPTIAPYLLPRFAPELGKALPDLTAHFVEEKSLALMDALASGRIDAAVLADTSAESGLTVAHLFDEDFVLATSSTSALGEQTTPVDLGDLAGHEVILLEEGHCMRRSTVSICEKVGARQSAFRATSLETLRYMVAAGSGVTLLPRLATIPPIAQPDGLVLREFCPPRPYRSINLVWRRSSPLDELNTTIADLISSLVAPVSHATEEQ</sequence>
<keyword evidence="5" id="KW-0804">Transcription</keyword>
<dbReference type="SUPFAM" id="SSF53850">
    <property type="entry name" value="Periplasmic binding protein-like II"/>
    <property type="match status" value="1"/>
</dbReference>
<gene>
    <name evidence="8" type="ORF">SAMN04489714_0323</name>
</gene>
<evidence type="ECO:0000259" key="7">
    <source>
        <dbReference type="PROSITE" id="PS50931"/>
    </source>
</evidence>
<dbReference type="Pfam" id="PF00126">
    <property type="entry name" value="HTH_1"/>
    <property type="match status" value="1"/>
</dbReference>
<evidence type="ECO:0000256" key="3">
    <source>
        <dbReference type="ARBA" id="ARBA00023125"/>
    </source>
</evidence>
<dbReference type="PANTHER" id="PTHR30346">
    <property type="entry name" value="TRANSCRIPTIONAL DUAL REGULATOR HCAR-RELATED"/>
    <property type="match status" value="1"/>
</dbReference>
<dbReference type="PANTHER" id="PTHR30346:SF26">
    <property type="entry name" value="HYDROGEN PEROXIDE-INDUCIBLE GENES ACTIVATOR"/>
    <property type="match status" value="1"/>
</dbReference>
<dbReference type="PRINTS" id="PR00039">
    <property type="entry name" value="HTHLYSR"/>
</dbReference>
<feature type="domain" description="HTH lysR-type" evidence="7">
    <location>
        <begin position="1"/>
        <end position="59"/>
    </location>
</feature>
<proteinExistence type="inferred from homology"/>
<name>A0ABY0V5D4_9ACTO</name>
<keyword evidence="2" id="KW-0805">Transcription regulation</keyword>
<keyword evidence="9" id="KW-1185">Reference proteome</keyword>
<dbReference type="Gene3D" id="1.10.10.10">
    <property type="entry name" value="Winged helix-like DNA-binding domain superfamily/Winged helix DNA-binding domain"/>
    <property type="match status" value="1"/>
</dbReference>
<dbReference type="InterPro" id="IPR000847">
    <property type="entry name" value="LysR_HTH_N"/>
</dbReference>
<dbReference type="EMBL" id="LT629792">
    <property type="protein sequence ID" value="SDT86589.1"/>
    <property type="molecule type" value="Genomic_DNA"/>
</dbReference>
<reference evidence="8 9" key="1">
    <citation type="submission" date="2016-10" db="EMBL/GenBank/DDBJ databases">
        <authorList>
            <person name="Varghese N."/>
            <person name="Submissions S."/>
        </authorList>
    </citation>
    <scope>NUCLEOTIDE SEQUENCE [LARGE SCALE GENOMIC DNA]</scope>
    <source>
        <strain evidence="8 9">DSM 9169</strain>
    </source>
</reference>